<reference evidence="2 3" key="1">
    <citation type="submission" date="2015-01" db="EMBL/GenBank/DDBJ databases">
        <title>Evolution of Trichinella species and genotypes.</title>
        <authorList>
            <person name="Korhonen P.K."/>
            <person name="Edoardo P."/>
            <person name="Giuseppe L.R."/>
            <person name="Gasser R.B."/>
        </authorList>
    </citation>
    <scope>NUCLEOTIDE SEQUENCE [LARGE SCALE GENOMIC DNA]</scope>
    <source>
        <strain evidence="2">ISS176</strain>
    </source>
</reference>
<dbReference type="PANTHER" id="PTHR15949">
    <property type="entry name" value="TESTIS-EXPRESSED PROTEIN 264"/>
    <property type="match status" value="1"/>
</dbReference>
<name>A0A0V1KBW4_TRIPS</name>
<dbReference type="GO" id="GO:0005657">
    <property type="term" value="C:replication fork"/>
    <property type="evidence" value="ECO:0007669"/>
    <property type="project" value="TreeGrafter"/>
</dbReference>
<feature type="non-terminal residue" evidence="2">
    <location>
        <position position="1"/>
    </location>
</feature>
<organism evidence="2 3">
    <name type="scientific">Trichinella pseudospiralis</name>
    <name type="common">Parasitic roundworm</name>
    <dbReference type="NCBI Taxonomy" id="6337"/>
    <lineage>
        <taxon>Eukaryota</taxon>
        <taxon>Metazoa</taxon>
        <taxon>Ecdysozoa</taxon>
        <taxon>Nematoda</taxon>
        <taxon>Enoplea</taxon>
        <taxon>Dorylaimia</taxon>
        <taxon>Trichinellida</taxon>
        <taxon>Trichinellidae</taxon>
        <taxon>Trichinella</taxon>
    </lineage>
</organism>
<dbReference type="EMBL" id="JYDV01000005">
    <property type="protein sequence ID" value="KRZ44719.1"/>
    <property type="molecule type" value="Genomic_DNA"/>
</dbReference>
<evidence type="ECO:0000313" key="2">
    <source>
        <dbReference type="EMBL" id="KRZ44719.1"/>
    </source>
</evidence>
<dbReference type="GO" id="GO:0005789">
    <property type="term" value="C:endoplasmic reticulum membrane"/>
    <property type="evidence" value="ECO:0007669"/>
    <property type="project" value="TreeGrafter"/>
</dbReference>
<gene>
    <name evidence="2" type="primary">TEX264</name>
    <name evidence="2" type="ORF">T4C_11025</name>
</gene>
<evidence type="ECO:0000313" key="3">
    <source>
        <dbReference type="Proteomes" id="UP000054826"/>
    </source>
</evidence>
<feature type="transmembrane region" description="Helical" evidence="1">
    <location>
        <begin position="7"/>
        <end position="30"/>
    </location>
</feature>
<sequence>LLSLMDAIVILFLIAFFISLLGLTILILLVHSGLLFEPVVSEGEPHLCAEAKIVYKIVEEEHSSENLGYYFNEITSIITKAYPMAIFLECPSGIGKFSKCAVGCIISLKHADEEESEMLVTYDELKLLFDKGYTPFVLPRIERGLISWFPYRTPFSIWFASRRVYKKMNSFIEQGKIKPFPFLEFYKDCKIYYFAPLEKQEQCLLSEFTQNSSDVENKPPVTEEAEIKH</sequence>
<proteinExistence type="predicted"/>
<dbReference type="GO" id="GO:0061709">
    <property type="term" value="P:reticulophagy"/>
    <property type="evidence" value="ECO:0007669"/>
    <property type="project" value="TreeGrafter"/>
</dbReference>
<keyword evidence="1" id="KW-0472">Membrane</keyword>
<protein>
    <submittedName>
        <fullName evidence="2">Testis-expressed sequence protein</fullName>
    </submittedName>
</protein>
<keyword evidence="1" id="KW-1133">Transmembrane helix</keyword>
<dbReference type="Proteomes" id="UP000054826">
    <property type="component" value="Unassembled WGS sequence"/>
</dbReference>
<dbReference type="GO" id="GO:0005634">
    <property type="term" value="C:nucleus"/>
    <property type="evidence" value="ECO:0007669"/>
    <property type="project" value="TreeGrafter"/>
</dbReference>
<evidence type="ECO:0000256" key="1">
    <source>
        <dbReference type="SAM" id="Phobius"/>
    </source>
</evidence>
<dbReference type="GO" id="GO:0106300">
    <property type="term" value="P:protein-DNA covalent cross-linking repair"/>
    <property type="evidence" value="ECO:0007669"/>
    <property type="project" value="TreeGrafter"/>
</dbReference>
<comment type="caution">
    <text evidence="2">The sequence shown here is derived from an EMBL/GenBank/DDBJ whole genome shotgun (WGS) entry which is preliminary data.</text>
</comment>
<keyword evidence="1" id="KW-0812">Transmembrane</keyword>
<accession>A0A0V1KBW4</accession>
<dbReference type="AlphaFoldDB" id="A0A0V1KBW4"/>
<dbReference type="GO" id="GO:0000421">
    <property type="term" value="C:autophagosome membrane"/>
    <property type="evidence" value="ECO:0007669"/>
    <property type="project" value="TreeGrafter"/>
</dbReference>
<dbReference type="PANTHER" id="PTHR15949:SF3">
    <property type="entry name" value="TESTIS-EXPRESSED PROTEIN 264"/>
    <property type="match status" value="1"/>
</dbReference>